<reference evidence="4" key="1">
    <citation type="submission" date="2022-08" db="EMBL/GenBank/DDBJ databases">
        <title>A Global Phylogenomic Analysis of the Shiitake Genus Lentinula.</title>
        <authorList>
            <consortium name="DOE Joint Genome Institute"/>
            <person name="Sierra-Patev S."/>
            <person name="Min B."/>
            <person name="Naranjo-Ortiz M."/>
            <person name="Looney B."/>
            <person name="Konkel Z."/>
            <person name="Slot J.C."/>
            <person name="Sakamoto Y."/>
            <person name="Steenwyk J.L."/>
            <person name="Rokas A."/>
            <person name="Carro J."/>
            <person name="Camarero S."/>
            <person name="Ferreira P."/>
            <person name="Molpeceres G."/>
            <person name="Ruiz-Duenas F.J."/>
            <person name="Serrano A."/>
            <person name="Henrissat B."/>
            <person name="Drula E."/>
            <person name="Hughes K.W."/>
            <person name="Mata J.L."/>
            <person name="Ishikawa N.K."/>
            <person name="Vargas-Isla R."/>
            <person name="Ushijima S."/>
            <person name="Smith C.A."/>
            <person name="Ahrendt S."/>
            <person name="Andreopoulos W."/>
            <person name="He G."/>
            <person name="Labutti K."/>
            <person name="Lipzen A."/>
            <person name="Ng V."/>
            <person name="Riley R."/>
            <person name="Sandor L."/>
            <person name="Barry K."/>
            <person name="Martinez A.T."/>
            <person name="Xiao Y."/>
            <person name="Gibbons J.G."/>
            <person name="Terashima K."/>
            <person name="Grigoriev I.V."/>
            <person name="Hibbett D.S."/>
        </authorList>
    </citation>
    <scope>NUCLEOTIDE SEQUENCE</scope>
    <source>
        <strain evidence="4">RHP3577 ss4</strain>
    </source>
</reference>
<accession>A0ABQ8VYL8</accession>
<dbReference type="PANTHER" id="PTHR23079:SF55">
    <property type="entry name" value="RNA-DIRECTED RNA POLYMERASE"/>
    <property type="match status" value="1"/>
</dbReference>
<feature type="region of interest" description="Disordered" evidence="2">
    <location>
        <begin position="1182"/>
        <end position="1236"/>
    </location>
</feature>
<dbReference type="EC" id="2.7.7.48" evidence="1"/>
<organism evidence="4 5">
    <name type="scientific">Lentinula lateritia</name>
    <dbReference type="NCBI Taxonomy" id="40482"/>
    <lineage>
        <taxon>Eukaryota</taxon>
        <taxon>Fungi</taxon>
        <taxon>Dikarya</taxon>
        <taxon>Basidiomycota</taxon>
        <taxon>Agaricomycotina</taxon>
        <taxon>Agaricomycetes</taxon>
        <taxon>Agaricomycetidae</taxon>
        <taxon>Agaricales</taxon>
        <taxon>Marasmiineae</taxon>
        <taxon>Omphalotaceae</taxon>
        <taxon>Lentinula</taxon>
    </lineage>
</organism>
<feature type="compositionally biased region" description="Acidic residues" evidence="2">
    <location>
        <begin position="1222"/>
        <end position="1236"/>
    </location>
</feature>
<dbReference type="EMBL" id="JANVFT010000002">
    <property type="protein sequence ID" value="KAJ4501484.1"/>
    <property type="molecule type" value="Genomic_DNA"/>
</dbReference>
<evidence type="ECO:0000256" key="1">
    <source>
        <dbReference type="RuleBase" id="RU363098"/>
    </source>
</evidence>
<name>A0ABQ8VYL8_9AGAR</name>
<evidence type="ECO:0000313" key="4">
    <source>
        <dbReference type="EMBL" id="KAJ4501484.1"/>
    </source>
</evidence>
<dbReference type="Proteomes" id="UP001150217">
    <property type="component" value="Unassembled WGS sequence"/>
</dbReference>
<gene>
    <name evidence="4" type="ORF">C8R41DRAFT_913484</name>
</gene>
<dbReference type="InterPro" id="IPR057596">
    <property type="entry name" value="RDRP_core"/>
</dbReference>
<keyword evidence="5" id="KW-1185">Reference proteome</keyword>
<dbReference type="InterPro" id="IPR007855">
    <property type="entry name" value="RDRP"/>
</dbReference>
<keyword evidence="1" id="KW-0696">RNA-directed RNA polymerase</keyword>
<dbReference type="PANTHER" id="PTHR23079">
    <property type="entry name" value="RNA-DEPENDENT RNA POLYMERASE"/>
    <property type="match status" value="1"/>
</dbReference>
<evidence type="ECO:0000256" key="2">
    <source>
        <dbReference type="SAM" id="MobiDB-lite"/>
    </source>
</evidence>
<evidence type="ECO:0000313" key="5">
    <source>
        <dbReference type="Proteomes" id="UP001150217"/>
    </source>
</evidence>
<evidence type="ECO:0000259" key="3">
    <source>
        <dbReference type="Pfam" id="PF05183"/>
    </source>
</evidence>
<dbReference type="Pfam" id="PF05183">
    <property type="entry name" value="RdRP"/>
    <property type="match status" value="1"/>
</dbReference>
<comment type="catalytic activity">
    <reaction evidence="1">
        <text>RNA(n) + a ribonucleoside 5'-triphosphate = RNA(n+1) + diphosphate</text>
        <dbReference type="Rhea" id="RHEA:21248"/>
        <dbReference type="Rhea" id="RHEA-COMP:14527"/>
        <dbReference type="Rhea" id="RHEA-COMP:17342"/>
        <dbReference type="ChEBI" id="CHEBI:33019"/>
        <dbReference type="ChEBI" id="CHEBI:61557"/>
        <dbReference type="ChEBI" id="CHEBI:140395"/>
        <dbReference type="EC" id="2.7.7.48"/>
    </reaction>
</comment>
<feature type="domain" description="RDRP core" evidence="3">
    <location>
        <begin position="397"/>
        <end position="985"/>
    </location>
</feature>
<sequence>MDQAILISGRAHKLRSLSLDLFFDVVITGALTLPNISIATQFLQDYGQQEDGLAPPKSCVVGQQRIKFAESYNEPRSDVIEKITRLPFQDPSVAEGEENRSLYLQSHNVSLKSIQFGWLARDGVVSIEWEHSCLDGHLSFSDKGPPEIRIRTTSASNFAIIRIQLALIRYLSVSDLSHIQGPIVYLNLWHPPSFEIRSRFVSPDASACNERVSFLPLPGHDLAAPYVSEIIRLVCTSAADLPVFRRLFRLAQIRPMKTIIDRYAEMVERRGIFQPKAIELVENFIRNLEWKVAFQVDYLIRRLQVDVREMVNLIPEIRSLVRMKGPDYAVAVLRHFSAKAQHWTGEETDGNQYDSIEQCFILASKSYAKCVADGKTSNMSSLSTTDQNLFTSYHVVVTPSSYLPDGPFIERSNRVIRWFDSSQSELFLKVRFADEGSHKYRHDRNIDGKSYIRNRIGAVLSKGLTIAGREFKFLAYTQSSLKDHTVWFFKPNSNLKFYDSSSIIQEIGSFEEPELRRCPALYGARISQAFTATEASFTKVEEVFPIEDKLTLDKAYNFTDGVGTTSKDFAEKVWNELKATKRRTRNRADPTIPCFQIRYGGSKGMLSIDYKLHGNVISVRPSMRKFNSILTHDIEVAQFFDRPLKLTLNRPLVMILEDLGVPYQTFEDLQEEAIEHTRRATESLATAARLLEKFGLGNSFRLTSILLGLSRLGVDNLIQAEPFHRSVLNYAVHHILRELKHHTRIPVEGAWNLVGVADEHGFLQEGQIFAAIKEPNGTIQYLEGECIVTRSPAIHPGDCQIAIAIGPPPPGSCFAREPLTNTVVFPTIGSRPMPSMLGGGDLDGDTYNVIPLKIHPQMRPTITVDPASYARPTRKLLDQDCTLNDVADFIVEYVNSDLVGLIATRWLIIADQNQRGVLHEDCLELARLHSNAVDYPKTGQPVYLKELPKVHFSQMPDWIAPETVPLNSTSYYQSKRAIGLLSRAVTLPPVKSTVPIPRPQKRRLRPGNPGKPSMVTPALGTFVQNDDLYLLLKGILSHHGIDVHGISQESEDVVLCIFQNFIFLFEGITTSYTLSSTTALAEEEVVLGTIAAKTSHFKNRREKMARLRDHTQILVKDTRNQIAEEHDLQTVCERAWSAWVLSRKQAAQGKFGAWTFQYIVLGLLLESIKDLTDDEDEDTRTRLKRKHSFEGSSEQKRSRYTTTQKDLSIELNMETEFTNHETDEEEDSEEDTYTEF</sequence>
<comment type="caution">
    <text evidence="4">The sequence shown here is derived from an EMBL/GenBank/DDBJ whole genome shotgun (WGS) entry which is preliminary data.</text>
</comment>
<keyword evidence="1" id="KW-0548">Nucleotidyltransferase</keyword>
<comment type="similarity">
    <text evidence="1">Belongs to the RdRP family.</text>
</comment>
<proteinExistence type="inferred from homology"/>
<keyword evidence="1" id="KW-0808">Transferase</keyword>
<keyword evidence="1" id="KW-0694">RNA-binding</keyword>
<protein>
    <recommendedName>
        <fullName evidence="1">RNA-dependent RNA polymerase</fullName>
        <ecNumber evidence="1">2.7.7.48</ecNumber>
    </recommendedName>
</protein>